<name>A0A7Y9B0J0_9FIRM</name>
<dbReference type="Proteomes" id="UP000526307">
    <property type="component" value="Unassembled WGS sequence"/>
</dbReference>
<feature type="region of interest" description="Disordered" evidence="1">
    <location>
        <begin position="429"/>
        <end position="451"/>
    </location>
</feature>
<reference evidence="2 3" key="1">
    <citation type="submission" date="2020-06" db="EMBL/GenBank/DDBJ databases">
        <title>Mogibacterium timidum strain W9173 genomic sequence.</title>
        <authorList>
            <person name="Wade W.G."/>
            <person name="Johnston C.D."/>
            <person name="Chen T."/>
            <person name="Dewhirst F.E."/>
        </authorList>
    </citation>
    <scope>NUCLEOTIDE SEQUENCE [LARGE SCALE GENOMIC DNA]</scope>
    <source>
        <strain evidence="2 3">W9173</strain>
    </source>
</reference>
<dbReference type="InterPro" id="IPR006428">
    <property type="entry name" value="Portal_SPP1-type"/>
</dbReference>
<sequence length="451" mass="51405">MANKRPYKLPVPITRDANVLDQGVKMELIKGCIEQHKLMLPRYEYLENLYLGFHDIFRLPEKEGWKPDHRLAVGFPRYITDTFIGYAYGKPIKVQSEDEKFDEAMQLFAKRNALKDHNKEMAKVACKFGHAFEYLYQNENTETRVTRFTPRQMFIVYDDSVAERALFAVRYGYHGEKSKLRGKLYGEILTPSQVLKFEEDKITDENDNPYGKIPVVEWKLNEERIGLYESVAGLVETYNAALGEKANDVESFAEAYLAIMGAEIDEEGIRRIRDNRIINLYGTNNAKDVLIQFLQKPTADGTQENLLDRLETLIYQTSMVANISDESFGGATSGTSLAYKLQAMSNLAESFDSKVEKSIRKRLKLFCTLSTNTPHQDAYEDVEITFTRNVPKNLLEEAQTAAQLSGIVSHETQLRGLSIVADPKAELERIKDEDEESQPLSVIDKAFAGDK</sequence>
<protein>
    <submittedName>
        <fullName evidence="2">Phage portal protein</fullName>
    </submittedName>
</protein>
<accession>A0A7Y9B0J0</accession>
<dbReference type="AlphaFoldDB" id="A0A7Y9B0J0"/>
<dbReference type="Pfam" id="PF05133">
    <property type="entry name" value="SPP1_portal"/>
    <property type="match status" value="1"/>
</dbReference>
<evidence type="ECO:0000256" key="1">
    <source>
        <dbReference type="SAM" id="MobiDB-lite"/>
    </source>
</evidence>
<evidence type="ECO:0000313" key="3">
    <source>
        <dbReference type="Proteomes" id="UP000526307"/>
    </source>
</evidence>
<dbReference type="NCBIfam" id="TIGR01538">
    <property type="entry name" value="portal_SPP1"/>
    <property type="match status" value="1"/>
</dbReference>
<gene>
    <name evidence="2" type="ORF">HW270_03585</name>
</gene>
<proteinExistence type="predicted"/>
<organism evidence="2 3">
    <name type="scientific">Mogibacterium timidum</name>
    <dbReference type="NCBI Taxonomy" id="35519"/>
    <lineage>
        <taxon>Bacteria</taxon>
        <taxon>Bacillati</taxon>
        <taxon>Bacillota</taxon>
        <taxon>Clostridia</taxon>
        <taxon>Peptostreptococcales</taxon>
        <taxon>Anaerovoracaceae</taxon>
        <taxon>Mogibacterium</taxon>
    </lineage>
</organism>
<dbReference type="RefSeq" id="WP_178978350.1">
    <property type="nucleotide sequence ID" value="NZ_JABXYR010000001.1"/>
</dbReference>
<keyword evidence="3" id="KW-1185">Reference proteome</keyword>
<dbReference type="EMBL" id="JABXYR010000001">
    <property type="protein sequence ID" value="NWO23163.1"/>
    <property type="molecule type" value="Genomic_DNA"/>
</dbReference>
<evidence type="ECO:0000313" key="2">
    <source>
        <dbReference type="EMBL" id="NWO23163.1"/>
    </source>
</evidence>
<comment type="caution">
    <text evidence="2">The sequence shown here is derived from an EMBL/GenBank/DDBJ whole genome shotgun (WGS) entry which is preliminary data.</text>
</comment>
<dbReference type="InterPro" id="IPR021145">
    <property type="entry name" value="Portal_protein_SPP1_Gp6-like"/>
</dbReference>